<comment type="similarity">
    <text evidence="1">Belongs to the RutC family.</text>
</comment>
<dbReference type="InterPro" id="IPR035959">
    <property type="entry name" value="RutC-like_sf"/>
</dbReference>
<dbReference type="GO" id="GO:0005829">
    <property type="term" value="C:cytosol"/>
    <property type="evidence" value="ECO:0007669"/>
    <property type="project" value="TreeGrafter"/>
</dbReference>
<dbReference type="SUPFAM" id="SSF55298">
    <property type="entry name" value="YjgF-like"/>
    <property type="match status" value="1"/>
</dbReference>
<protein>
    <submittedName>
        <fullName evidence="2">Endoribonuclease L-PSP</fullName>
    </submittedName>
</protein>
<name>A0A410RPG4_CORCK</name>
<dbReference type="Pfam" id="PF01042">
    <property type="entry name" value="Ribonuc_L-PSP"/>
    <property type="match status" value="1"/>
</dbReference>
<sequence>MTSAKHQPIVAPGLPKPAGPYSPGMQLDRLLFISGQAARDPATGVQAEGIEAQTEQVLRNLERILVAGGSSLQHVLRCGVFLVDMQEFARMNAVYERVFAGHRPARTTVQVSALPDAGLRVEIDCIAYVP</sequence>
<dbReference type="AlphaFoldDB" id="A0A410RPG4"/>
<organism evidence="2 3">
    <name type="scientific">Corallococcus coralloides</name>
    <name type="common">Myxococcus coralloides</name>
    <dbReference type="NCBI Taxonomy" id="184914"/>
    <lineage>
        <taxon>Bacteria</taxon>
        <taxon>Pseudomonadati</taxon>
        <taxon>Myxococcota</taxon>
        <taxon>Myxococcia</taxon>
        <taxon>Myxococcales</taxon>
        <taxon>Cystobacterineae</taxon>
        <taxon>Myxococcaceae</taxon>
        <taxon>Corallococcus</taxon>
    </lineage>
</organism>
<evidence type="ECO:0000313" key="3">
    <source>
        <dbReference type="Proteomes" id="UP000288758"/>
    </source>
</evidence>
<dbReference type="PANTHER" id="PTHR11803">
    <property type="entry name" value="2-IMINOBUTANOATE/2-IMINOPROPANOATE DEAMINASE RIDA"/>
    <property type="match status" value="1"/>
</dbReference>
<dbReference type="RefSeq" id="WP_120586254.1">
    <property type="nucleotide sequence ID" value="NZ_CP034669.1"/>
</dbReference>
<accession>A0A410RPG4</accession>
<dbReference type="EMBL" id="CP034669">
    <property type="protein sequence ID" value="QAT83782.1"/>
    <property type="molecule type" value="Genomic_DNA"/>
</dbReference>
<dbReference type="Gene3D" id="3.30.1330.40">
    <property type="entry name" value="RutC-like"/>
    <property type="match status" value="1"/>
</dbReference>
<dbReference type="NCBIfam" id="TIGR00004">
    <property type="entry name" value="Rid family detoxifying hydrolase"/>
    <property type="match status" value="1"/>
</dbReference>
<proteinExistence type="inferred from homology"/>
<dbReference type="InterPro" id="IPR006175">
    <property type="entry name" value="YjgF/YER057c/UK114"/>
</dbReference>
<dbReference type="Proteomes" id="UP000288758">
    <property type="component" value="Chromosome"/>
</dbReference>
<dbReference type="FunFam" id="3.30.1330.40:FF:000001">
    <property type="entry name" value="L-PSP family endoribonuclease"/>
    <property type="match status" value="1"/>
</dbReference>
<dbReference type="InterPro" id="IPR006056">
    <property type="entry name" value="RidA"/>
</dbReference>
<evidence type="ECO:0000313" key="2">
    <source>
        <dbReference type="EMBL" id="QAT83782.1"/>
    </source>
</evidence>
<gene>
    <name evidence="2" type="primary">dfrA2</name>
    <name evidence="2" type="ORF">EJ065_2199</name>
</gene>
<dbReference type="GO" id="GO:0019239">
    <property type="term" value="F:deaminase activity"/>
    <property type="evidence" value="ECO:0007669"/>
    <property type="project" value="TreeGrafter"/>
</dbReference>
<dbReference type="CDD" id="cd00448">
    <property type="entry name" value="YjgF_YER057c_UK114_family"/>
    <property type="match status" value="1"/>
</dbReference>
<dbReference type="PANTHER" id="PTHR11803:SF39">
    <property type="entry name" value="2-IMINOBUTANOATE_2-IMINOPROPANOATE DEAMINASE"/>
    <property type="match status" value="1"/>
</dbReference>
<reference evidence="2 3" key="1">
    <citation type="submission" date="2018-12" db="EMBL/GenBank/DDBJ databases">
        <title>Complete Genome Sequence of the Corallopyronin A producing Myxobacterium Corallococcus coralloides B035.</title>
        <authorList>
            <person name="Bouhired S.M."/>
            <person name="Rupp O."/>
            <person name="Blom J."/>
            <person name="Schaeberle T.F."/>
            <person name="Kehraus S."/>
            <person name="Schiefer A."/>
            <person name="Pfarr K."/>
            <person name="Goesmann A."/>
            <person name="Hoerauf A."/>
            <person name="Koenig G.M."/>
        </authorList>
    </citation>
    <scope>NUCLEOTIDE SEQUENCE [LARGE SCALE GENOMIC DNA]</scope>
    <source>
        <strain evidence="2 3">B035</strain>
    </source>
</reference>
<evidence type="ECO:0000256" key="1">
    <source>
        <dbReference type="ARBA" id="ARBA00010552"/>
    </source>
</evidence>